<feature type="domain" description="Glycosyltransferase 2-like" evidence="10">
    <location>
        <begin position="4"/>
        <end position="120"/>
    </location>
</feature>
<evidence type="ECO:0000313" key="12">
    <source>
        <dbReference type="Proteomes" id="UP001144280"/>
    </source>
</evidence>
<evidence type="ECO:0000256" key="6">
    <source>
        <dbReference type="ARBA" id="ARBA00037281"/>
    </source>
</evidence>
<dbReference type="EMBL" id="BSDI01000004">
    <property type="protein sequence ID" value="GLH95633.1"/>
    <property type="molecule type" value="Genomic_DNA"/>
</dbReference>
<evidence type="ECO:0000256" key="1">
    <source>
        <dbReference type="ARBA" id="ARBA00004236"/>
    </source>
</evidence>
<gene>
    <name evidence="11" type="ORF">Pa4123_09050</name>
</gene>
<protein>
    <recommendedName>
        <fullName evidence="9">4,4'-diaponeurosporenoate glycosyltransferase</fullName>
    </recommendedName>
</protein>
<reference evidence="11" key="1">
    <citation type="submission" date="2022-12" db="EMBL/GenBank/DDBJ databases">
        <title>New Phytohabitans aurantiacus sp. RD004123 nov., an actinomycete isolated from soil.</title>
        <authorList>
            <person name="Triningsih D.W."/>
            <person name="Harunari E."/>
            <person name="Igarashi Y."/>
        </authorList>
    </citation>
    <scope>NUCLEOTIDE SEQUENCE</scope>
    <source>
        <strain evidence="11">RD004123</strain>
    </source>
</reference>
<comment type="pathway">
    <text evidence="7">Carotenoid biosynthesis; staphyloxanthin biosynthesis; staphyloxanthin from farnesyl diphosphate: step 4/5.</text>
</comment>
<name>A0ABQ5QLQ0_9ACTN</name>
<evidence type="ECO:0000256" key="2">
    <source>
        <dbReference type="ARBA" id="ARBA00022475"/>
    </source>
</evidence>
<proteinExistence type="inferred from homology"/>
<keyword evidence="12" id="KW-1185">Reference proteome</keyword>
<evidence type="ECO:0000313" key="11">
    <source>
        <dbReference type="EMBL" id="GLH95633.1"/>
    </source>
</evidence>
<keyword evidence="2" id="KW-1003">Cell membrane</keyword>
<evidence type="ECO:0000256" key="5">
    <source>
        <dbReference type="ARBA" id="ARBA00023136"/>
    </source>
</evidence>
<evidence type="ECO:0000256" key="8">
    <source>
        <dbReference type="ARBA" id="ARBA00038120"/>
    </source>
</evidence>
<comment type="caution">
    <text evidence="11">The sequence shown here is derived from an EMBL/GenBank/DDBJ whole genome shotgun (WGS) entry which is preliminary data.</text>
</comment>
<dbReference type="Pfam" id="PF00535">
    <property type="entry name" value="Glycos_transf_2"/>
    <property type="match status" value="1"/>
</dbReference>
<comment type="similarity">
    <text evidence="8">Belongs to the glycosyltransferase 2 family. CrtQ subfamily.</text>
</comment>
<sequence>MTISIVIAAHNEAQVIGRCLDTLLAAGYGREELDVTVVANGCADGTAEEARARPGVRVIELTEASKAAALNAGDEAATSFPRVYLDADMTFTADQIRTLAAALDAHGVLASTASRVPDSKGAALPIKGYYAINRRLPAFRGTLFGRGVIVLAKEGRSRFDRFPGIVADDLFLDSLFTPGEKREVTSVVSRVATPRRTGDLVRRLARVRAGNRSLRATSTQVREAGNSAWLRVSLRRPWLLPAAVCYFGITVAAELKARRGTDWGHDASSRTAAST</sequence>
<evidence type="ECO:0000256" key="3">
    <source>
        <dbReference type="ARBA" id="ARBA00022676"/>
    </source>
</evidence>
<accession>A0ABQ5QLQ0</accession>
<comment type="function">
    <text evidence="6">Catalyzes the glycosylation of 4,4'-diaponeurosporenoate, i.e. the esterification of glucose at the C1'' position with the carboxyl group of 4,4'-diaponeurosporenic acid, to form glycosyl-4,4'-diaponeurosporenoate. This is a step in the biosynthesis of staphyloxanthin, an orange pigment present in most staphylococci strains.</text>
</comment>
<comment type="subcellular location">
    <subcellularLocation>
        <location evidence="1">Cell membrane</location>
    </subcellularLocation>
</comment>
<dbReference type="Proteomes" id="UP001144280">
    <property type="component" value="Unassembled WGS sequence"/>
</dbReference>
<dbReference type="PANTHER" id="PTHR43646:SF2">
    <property type="entry name" value="GLYCOSYLTRANSFERASE 2-LIKE DOMAIN-CONTAINING PROTEIN"/>
    <property type="match status" value="1"/>
</dbReference>
<evidence type="ECO:0000256" key="4">
    <source>
        <dbReference type="ARBA" id="ARBA00022679"/>
    </source>
</evidence>
<keyword evidence="5" id="KW-0472">Membrane</keyword>
<dbReference type="InterPro" id="IPR001173">
    <property type="entry name" value="Glyco_trans_2-like"/>
</dbReference>
<evidence type="ECO:0000256" key="7">
    <source>
        <dbReference type="ARBA" id="ARBA00037904"/>
    </source>
</evidence>
<keyword evidence="3" id="KW-0328">Glycosyltransferase</keyword>
<keyword evidence="4" id="KW-0808">Transferase</keyword>
<dbReference type="PANTHER" id="PTHR43646">
    <property type="entry name" value="GLYCOSYLTRANSFERASE"/>
    <property type="match status" value="1"/>
</dbReference>
<dbReference type="RefSeq" id="WP_281892671.1">
    <property type="nucleotide sequence ID" value="NZ_BSDI01000004.1"/>
</dbReference>
<evidence type="ECO:0000256" key="9">
    <source>
        <dbReference type="ARBA" id="ARBA00040345"/>
    </source>
</evidence>
<dbReference type="SUPFAM" id="SSF53448">
    <property type="entry name" value="Nucleotide-diphospho-sugar transferases"/>
    <property type="match status" value="1"/>
</dbReference>
<organism evidence="11 12">
    <name type="scientific">Phytohabitans aurantiacus</name>
    <dbReference type="NCBI Taxonomy" id="3016789"/>
    <lineage>
        <taxon>Bacteria</taxon>
        <taxon>Bacillati</taxon>
        <taxon>Actinomycetota</taxon>
        <taxon>Actinomycetes</taxon>
        <taxon>Micromonosporales</taxon>
        <taxon>Micromonosporaceae</taxon>
    </lineage>
</organism>
<dbReference type="Gene3D" id="3.90.550.10">
    <property type="entry name" value="Spore Coat Polysaccharide Biosynthesis Protein SpsA, Chain A"/>
    <property type="match status" value="1"/>
</dbReference>
<dbReference type="InterPro" id="IPR029044">
    <property type="entry name" value="Nucleotide-diphossugar_trans"/>
</dbReference>
<evidence type="ECO:0000259" key="10">
    <source>
        <dbReference type="Pfam" id="PF00535"/>
    </source>
</evidence>